<dbReference type="GO" id="GO:0016787">
    <property type="term" value="F:hydrolase activity"/>
    <property type="evidence" value="ECO:0007669"/>
    <property type="project" value="UniProtKB-KW"/>
</dbReference>
<evidence type="ECO:0000256" key="9">
    <source>
        <dbReference type="ARBA" id="ARBA00044968"/>
    </source>
</evidence>
<keyword evidence="6" id="KW-0413">Isomerase</keyword>
<gene>
    <name evidence="11" type="ORF">IQ13_3290</name>
</gene>
<dbReference type="PANTHER" id="PTHR46193">
    <property type="entry name" value="6-PHOSPHOGLUCONATE PHOSPHATASE"/>
    <property type="match status" value="1"/>
</dbReference>
<dbReference type="SUPFAM" id="SSF56784">
    <property type="entry name" value="HAD-like"/>
    <property type="match status" value="1"/>
</dbReference>
<dbReference type="Pfam" id="PF13419">
    <property type="entry name" value="HAD_2"/>
    <property type="match status" value="1"/>
</dbReference>
<dbReference type="Gene3D" id="1.10.150.240">
    <property type="entry name" value="Putative phosphatase, domain 2"/>
    <property type="match status" value="1"/>
</dbReference>
<dbReference type="EC" id="5.4.2.6" evidence="9"/>
<dbReference type="NCBIfam" id="TIGR02009">
    <property type="entry name" value="PGMB-YQAB-SF"/>
    <property type="match status" value="1"/>
</dbReference>
<evidence type="ECO:0000313" key="11">
    <source>
        <dbReference type="EMBL" id="TWI80611.1"/>
    </source>
</evidence>
<dbReference type="Gene3D" id="3.40.50.1000">
    <property type="entry name" value="HAD superfamily/HAD-like"/>
    <property type="match status" value="1"/>
</dbReference>
<dbReference type="InterPro" id="IPR036412">
    <property type="entry name" value="HAD-like_sf"/>
</dbReference>
<evidence type="ECO:0000256" key="8">
    <source>
        <dbReference type="ARBA" id="ARBA00044926"/>
    </source>
</evidence>
<evidence type="ECO:0000256" key="3">
    <source>
        <dbReference type="ARBA" id="ARBA00022553"/>
    </source>
</evidence>
<evidence type="ECO:0000256" key="1">
    <source>
        <dbReference type="ARBA" id="ARBA00001946"/>
    </source>
</evidence>
<comment type="caution">
    <text evidence="11">The sequence shown here is derived from an EMBL/GenBank/DDBJ whole genome shotgun (WGS) entry which is preliminary data.</text>
</comment>
<evidence type="ECO:0000256" key="4">
    <source>
        <dbReference type="ARBA" id="ARBA00022723"/>
    </source>
</evidence>
<comment type="cofactor">
    <cofactor evidence="1">
        <name>Mg(2+)</name>
        <dbReference type="ChEBI" id="CHEBI:18420"/>
    </cofactor>
</comment>
<dbReference type="SFLD" id="SFLDS00003">
    <property type="entry name" value="Haloacid_Dehalogenase"/>
    <property type="match status" value="1"/>
</dbReference>
<sequence>MQKAFLFDLNGTMIDDMEFHIRAWHSILNGLGAHLSYEETKLQCYGKNHELLERTFPGRFTLAEKDTMSIEKEKQYQEAFRPQLKLIDGLAVFMEEAKQLNIPMAIGSAAIMFNIDFVLDGLNIRHYINAIVSADDVNISKPHPETFLKCAEQLGVAPENCIVFEDSPKGVEAAAAAGMKAVVITTMHEEHEFAAYNNILCFIEDYRSLTVENLTKEQSFM</sequence>
<dbReference type="InterPro" id="IPR010976">
    <property type="entry name" value="B-phosphoglucomutase_hydrolase"/>
</dbReference>
<dbReference type="EMBL" id="VLLE01000005">
    <property type="protein sequence ID" value="TWI80611.1"/>
    <property type="molecule type" value="Genomic_DNA"/>
</dbReference>
<accession>A0A562SH74</accession>
<keyword evidence="7" id="KW-0119">Carbohydrate metabolism</keyword>
<dbReference type="InterPro" id="IPR023214">
    <property type="entry name" value="HAD_sf"/>
</dbReference>
<dbReference type="InterPro" id="IPR006439">
    <property type="entry name" value="HAD-SF_hydro_IA"/>
</dbReference>
<evidence type="ECO:0000313" key="12">
    <source>
        <dbReference type="Proteomes" id="UP000316167"/>
    </source>
</evidence>
<keyword evidence="3" id="KW-0597">Phosphoprotein</keyword>
<dbReference type="InterPro" id="IPR041492">
    <property type="entry name" value="HAD_2"/>
</dbReference>
<dbReference type="InterPro" id="IPR023198">
    <property type="entry name" value="PGP-like_dom2"/>
</dbReference>
<keyword evidence="11" id="KW-0378">Hydrolase</keyword>
<proteinExistence type="inferred from homology"/>
<comment type="catalytic activity">
    <reaction evidence="8">
        <text>beta-D-glucose 1-phosphate = beta-D-glucose 6-phosphate</text>
        <dbReference type="Rhea" id="RHEA:20113"/>
        <dbReference type="ChEBI" id="CHEBI:57684"/>
        <dbReference type="ChEBI" id="CHEBI:58247"/>
        <dbReference type="EC" id="5.4.2.6"/>
    </reaction>
</comment>
<evidence type="ECO:0000256" key="5">
    <source>
        <dbReference type="ARBA" id="ARBA00022842"/>
    </source>
</evidence>
<dbReference type="AlphaFoldDB" id="A0A562SH74"/>
<dbReference type="OrthoDB" id="9797743at2"/>
<dbReference type="PANTHER" id="PTHR46193:SF18">
    <property type="entry name" value="HEXITOL PHOSPHATASE B"/>
    <property type="match status" value="1"/>
</dbReference>
<dbReference type="NCBIfam" id="TIGR01509">
    <property type="entry name" value="HAD-SF-IA-v3"/>
    <property type="match status" value="1"/>
</dbReference>
<evidence type="ECO:0000256" key="10">
    <source>
        <dbReference type="ARBA" id="ARBA00044991"/>
    </source>
</evidence>
<dbReference type="InterPro" id="IPR051600">
    <property type="entry name" value="Beta-PGM-like"/>
</dbReference>
<reference evidence="11 12" key="1">
    <citation type="journal article" date="2015" name="Stand. Genomic Sci.">
        <title>Genomic Encyclopedia of Bacterial and Archaeal Type Strains, Phase III: the genomes of soil and plant-associated and newly described type strains.</title>
        <authorList>
            <person name="Whitman W.B."/>
            <person name="Woyke T."/>
            <person name="Klenk H.P."/>
            <person name="Zhou Y."/>
            <person name="Lilburn T.G."/>
            <person name="Beck B.J."/>
            <person name="De Vos P."/>
            <person name="Vandamme P."/>
            <person name="Eisen J.A."/>
            <person name="Garrity G."/>
            <person name="Hugenholtz P."/>
            <person name="Kyrpides N.C."/>
        </authorList>
    </citation>
    <scope>NUCLEOTIDE SEQUENCE [LARGE SCALE GENOMIC DNA]</scope>
    <source>
        <strain evidence="11 12">CGMCC 1.7271</strain>
    </source>
</reference>
<evidence type="ECO:0000256" key="2">
    <source>
        <dbReference type="ARBA" id="ARBA00006171"/>
    </source>
</evidence>
<protein>
    <recommendedName>
        <fullName evidence="10">Beta-phosphoglucomutase</fullName>
        <ecNumber evidence="9">5.4.2.6</ecNumber>
    </recommendedName>
</protein>
<dbReference type="CDD" id="cd07505">
    <property type="entry name" value="HAD_BPGM-like"/>
    <property type="match status" value="1"/>
</dbReference>
<organism evidence="11 12">
    <name type="scientific">Lacibacter cauensis</name>
    <dbReference type="NCBI Taxonomy" id="510947"/>
    <lineage>
        <taxon>Bacteria</taxon>
        <taxon>Pseudomonadati</taxon>
        <taxon>Bacteroidota</taxon>
        <taxon>Chitinophagia</taxon>
        <taxon>Chitinophagales</taxon>
        <taxon>Chitinophagaceae</taxon>
        <taxon>Lacibacter</taxon>
    </lineage>
</organism>
<dbReference type="GO" id="GO:0008801">
    <property type="term" value="F:beta-phosphoglucomutase activity"/>
    <property type="evidence" value="ECO:0007669"/>
    <property type="project" value="UniProtKB-EC"/>
</dbReference>
<dbReference type="PRINTS" id="PR00413">
    <property type="entry name" value="HADHALOGNASE"/>
</dbReference>
<dbReference type="SFLD" id="SFLDG01135">
    <property type="entry name" value="C1.5.6:_HAD__Beta-PGM__Phospha"/>
    <property type="match status" value="1"/>
</dbReference>
<dbReference type="GO" id="GO:0046872">
    <property type="term" value="F:metal ion binding"/>
    <property type="evidence" value="ECO:0007669"/>
    <property type="project" value="UniProtKB-KW"/>
</dbReference>
<evidence type="ECO:0000256" key="6">
    <source>
        <dbReference type="ARBA" id="ARBA00023235"/>
    </source>
</evidence>
<keyword evidence="5" id="KW-0460">Magnesium</keyword>
<evidence type="ECO:0000256" key="7">
    <source>
        <dbReference type="ARBA" id="ARBA00023277"/>
    </source>
</evidence>
<dbReference type="SFLD" id="SFLDG01129">
    <property type="entry name" value="C1.5:_HAD__Beta-PGM__Phosphata"/>
    <property type="match status" value="1"/>
</dbReference>
<keyword evidence="12" id="KW-1185">Reference proteome</keyword>
<dbReference type="RefSeq" id="WP_144887671.1">
    <property type="nucleotide sequence ID" value="NZ_VLLE01000005.1"/>
</dbReference>
<name>A0A562SH74_9BACT</name>
<comment type="similarity">
    <text evidence="2">Belongs to the HAD-like hydrolase superfamily. CbbY/CbbZ/Gph/YieH family.</text>
</comment>
<keyword evidence="4" id="KW-0479">Metal-binding</keyword>
<dbReference type="Proteomes" id="UP000316167">
    <property type="component" value="Unassembled WGS sequence"/>
</dbReference>